<gene>
    <name evidence="1" type="ORF">K488DRAFT_43308</name>
</gene>
<evidence type="ECO:0000313" key="1">
    <source>
        <dbReference type="EMBL" id="KAI0035423.1"/>
    </source>
</evidence>
<dbReference type="Proteomes" id="UP000814128">
    <property type="component" value="Unassembled WGS sequence"/>
</dbReference>
<dbReference type="EMBL" id="MU273485">
    <property type="protein sequence ID" value="KAI0035423.1"/>
    <property type="molecule type" value="Genomic_DNA"/>
</dbReference>
<organism evidence="1 2">
    <name type="scientific">Vararia minispora EC-137</name>
    <dbReference type="NCBI Taxonomy" id="1314806"/>
    <lineage>
        <taxon>Eukaryota</taxon>
        <taxon>Fungi</taxon>
        <taxon>Dikarya</taxon>
        <taxon>Basidiomycota</taxon>
        <taxon>Agaricomycotina</taxon>
        <taxon>Agaricomycetes</taxon>
        <taxon>Russulales</taxon>
        <taxon>Lachnocladiaceae</taxon>
        <taxon>Vararia</taxon>
    </lineage>
</organism>
<evidence type="ECO:0000313" key="2">
    <source>
        <dbReference type="Proteomes" id="UP000814128"/>
    </source>
</evidence>
<reference evidence="1" key="2">
    <citation type="journal article" date="2022" name="New Phytol.">
        <title>Evolutionary transition to the ectomycorrhizal habit in the genomes of a hyperdiverse lineage of mushroom-forming fungi.</title>
        <authorList>
            <person name="Looney B."/>
            <person name="Miyauchi S."/>
            <person name="Morin E."/>
            <person name="Drula E."/>
            <person name="Courty P.E."/>
            <person name="Kohler A."/>
            <person name="Kuo A."/>
            <person name="LaButti K."/>
            <person name="Pangilinan J."/>
            <person name="Lipzen A."/>
            <person name="Riley R."/>
            <person name="Andreopoulos W."/>
            <person name="He G."/>
            <person name="Johnson J."/>
            <person name="Nolan M."/>
            <person name="Tritt A."/>
            <person name="Barry K.W."/>
            <person name="Grigoriev I.V."/>
            <person name="Nagy L.G."/>
            <person name="Hibbett D."/>
            <person name="Henrissat B."/>
            <person name="Matheny P.B."/>
            <person name="Labbe J."/>
            <person name="Martin F.M."/>
        </authorList>
    </citation>
    <scope>NUCLEOTIDE SEQUENCE</scope>
    <source>
        <strain evidence="1">EC-137</strain>
    </source>
</reference>
<keyword evidence="2" id="KW-1185">Reference proteome</keyword>
<proteinExistence type="predicted"/>
<accession>A0ACB8QV95</accession>
<protein>
    <submittedName>
        <fullName evidence="1">Acetokinase family-domain-containing protein</fullName>
    </submittedName>
</protein>
<name>A0ACB8QV95_9AGAM</name>
<comment type="caution">
    <text evidence="1">The sequence shown here is derived from an EMBL/GenBank/DDBJ whole genome shotgun (WGS) entry which is preliminary data.</text>
</comment>
<reference evidence="1" key="1">
    <citation type="submission" date="2021-02" db="EMBL/GenBank/DDBJ databases">
        <authorList>
            <consortium name="DOE Joint Genome Institute"/>
            <person name="Ahrendt S."/>
            <person name="Looney B.P."/>
            <person name="Miyauchi S."/>
            <person name="Morin E."/>
            <person name="Drula E."/>
            <person name="Courty P.E."/>
            <person name="Chicoki N."/>
            <person name="Fauchery L."/>
            <person name="Kohler A."/>
            <person name="Kuo A."/>
            <person name="Labutti K."/>
            <person name="Pangilinan J."/>
            <person name="Lipzen A."/>
            <person name="Riley R."/>
            <person name="Andreopoulos W."/>
            <person name="He G."/>
            <person name="Johnson J."/>
            <person name="Barry K.W."/>
            <person name="Grigoriev I.V."/>
            <person name="Nagy L."/>
            <person name="Hibbett D."/>
            <person name="Henrissat B."/>
            <person name="Matheny P.B."/>
            <person name="Labbe J."/>
            <person name="Martin F."/>
        </authorList>
    </citation>
    <scope>NUCLEOTIDE SEQUENCE</scope>
    <source>
        <strain evidence="1">EC-137</strain>
    </source>
</reference>
<sequence>MTERPASRKGLILSLNSGSSSLKISLYRLESSSAAVPDSSDEPVTLIISSSLSSISRDATFSFAAVEPGVQVEKLKDEPAPQVKDHASGFTYFLDHLKRAVGIDREQIVHVCHRIVHGGDYFKPVVITKSTYHHIETLSDLAPLHNGAALSVIKVCLTELPHANSIAYFDTSFHYTIPTHISSYAIDQKIARPKGLRKYGFHGLSYAYILRAVSRHLKKASLSPISDTNLIVLHLGSGASACAIQKGRSFDTSMGLTPAAGLPGATRAGTIDPTLIFHYTHDAAKITHSAIGMRDVGITEAEDILNKRSGWNALTGTTDFGAIIKRRSQGDADAQLAFDLFVDRILDFVGAYFLKLSGAVDALVFSGGIGERAVDLRKVVVDQCKCLGFVLDDGKNTGVGDVEGEVVEIGDRVLVCRTDEQLEMARECALEDRFWV</sequence>